<dbReference type="KEGG" id="puo:RZN69_12055"/>
<dbReference type="Pfam" id="PF09848">
    <property type="entry name" value="SLFN-g3_helicase"/>
    <property type="match status" value="1"/>
</dbReference>
<evidence type="ECO:0000313" key="2">
    <source>
        <dbReference type="EMBL" id="WOO39349.1"/>
    </source>
</evidence>
<keyword evidence="2" id="KW-0067">ATP-binding</keyword>
<sequence length="80" mass="9025">MRIDAILVSDIQIGSFQHSWNACSDTGMINPEIPPERLWAYDENGANNVGCVSTQRQVFEFDYIGVIISKDLVFRGEKCD</sequence>
<keyword evidence="2" id="KW-0547">Nucleotide-binding</keyword>
<protein>
    <submittedName>
        <fullName evidence="2">DNA/RNA helicase domain-containing protein</fullName>
    </submittedName>
</protein>
<evidence type="ECO:0000313" key="3">
    <source>
        <dbReference type="Proteomes" id="UP001304300"/>
    </source>
</evidence>
<dbReference type="EMBL" id="CP136920">
    <property type="protein sequence ID" value="WOO39349.1"/>
    <property type="molecule type" value="Genomic_DNA"/>
</dbReference>
<proteinExistence type="predicted"/>
<accession>A0AAQ3LBZ5</accession>
<dbReference type="AlphaFoldDB" id="A0AAQ3LBZ5"/>
<name>A0AAQ3LBZ5_9BACT</name>
<dbReference type="RefSeq" id="WP_317831213.1">
    <property type="nucleotide sequence ID" value="NZ_CP136920.1"/>
</dbReference>
<dbReference type="Proteomes" id="UP001304300">
    <property type="component" value="Chromosome"/>
</dbReference>
<keyword evidence="2" id="KW-0378">Hydrolase</keyword>
<gene>
    <name evidence="2" type="ORF">RZN69_12055</name>
</gene>
<reference evidence="2 3" key="1">
    <citation type="submission" date="2023-10" db="EMBL/GenBank/DDBJ databases">
        <title>Rubellicoccus peritrichatus gen. nov., sp. nov., isolated from an algae of coral reef tank.</title>
        <authorList>
            <person name="Luo J."/>
        </authorList>
    </citation>
    <scope>NUCLEOTIDE SEQUENCE [LARGE SCALE GENOMIC DNA]</scope>
    <source>
        <strain evidence="2 3">CR14</strain>
    </source>
</reference>
<keyword evidence="3" id="KW-1185">Reference proteome</keyword>
<evidence type="ECO:0000259" key="1">
    <source>
        <dbReference type="Pfam" id="PF09848"/>
    </source>
</evidence>
<keyword evidence="2" id="KW-0347">Helicase</keyword>
<organism evidence="2 3">
    <name type="scientific">Rubellicoccus peritrichatus</name>
    <dbReference type="NCBI Taxonomy" id="3080537"/>
    <lineage>
        <taxon>Bacteria</taxon>
        <taxon>Pseudomonadati</taxon>
        <taxon>Verrucomicrobiota</taxon>
        <taxon>Opitutia</taxon>
        <taxon>Puniceicoccales</taxon>
        <taxon>Cerasicoccaceae</taxon>
        <taxon>Rubellicoccus</taxon>
    </lineage>
</organism>
<dbReference type="GO" id="GO:0004386">
    <property type="term" value="F:helicase activity"/>
    <property type="evidence" value="ECO:0007669"/>
    <property type="project" value="UniProtKB-KW"/>
</dbReference>
<dbReference type="InterPro" id="IPR018647">
    <property type="entry name" value="SLFN_3-like_DNA/RNA_helicase"/>
</dbReference>
<feature type="domain" description="Schlafen group 3-like DNA/RNA helicase" evidence="1">
    <location>
        <begin position="10"/>
        <end position="78"/>
    </location>
</feature>